<dbReference type="EMBL" id="QGKV02001507">
    <property type="protein sequence ID" value="KAF3534279.1"/>
    <property type="molecule type" value="Genomic_DNA"/>
</dbReference>
<name>A0ABQ7BNI5_BRACR</name>
<reference evidence="2 3" key="1">
    <citation type="journal article" date="2020" name="BMC Genomics">
        <title>Intraspecific diversification of the crop wild relative Brassica cretica Lam. using demographic model selection.</title>
        <authorList>
            <person name="Kioukis A."/>
            <person name="Michalopoulou V.A."/>
            <person name="Briers L."/>
            <person name="Pirintsos S."/>
            <person name="Studholme D.J."/>
            <person name="Pavlidis P."/>
            <person name="Sarris P.F."/>
        </authorList>
    </citation>
    <scope>NUCLEOTIDE SEQUENCE [LARGE SCALE GENOMIC DNA]</scope>
    <source>
        <strain evidence="3">cv. PFS-1207/04</strain>
    </source>
</reference>
<sequence>MQSVWKVPGGLSGVNTLAFAPASFKTVSTGGRKSYRKESLTLTTTASVAEKTKQTTTSCSESTSMEIELENSTLSTDGTVQELRSETATVHPENSEANLNQNYFILPPQATSPIQTNKASSSNQTPIHKPLLDNPQPASNTTIPVKPSVQNQTLVEKLRASADMSLK</sequence>
<evidence type="ECO:0000256" key="1">
    <source>
        <dbReference type="SAM" id="MobiDB-lite"/>
    </source>
</evidence>
<proteinExistence type="predicted"/>
<feature type="compositionally biased region" description="Low complexity" evidence="1">
    <location>
        <begin position="54"/>
        <end position="66"/>
    </location>
</feature>
<feature type="compositionally biased region" description="Polar residues" evidence="1">
    <location>
        <begin position="95"/>
        <end position="126"/>
    </location>
</feature>
<gene>
    <name evidence="2" type="ORF">DY000_02042374</name>
</gene>
<dbReference type="Proteomes" id="UP000266723">
    <property type="component" value="Unassembled WGS sequence"/>
</dbReference>
<evidence type="ECO:0000313" key="2">
    <source>
        <dbReference type="EMBL" id="KAF3534279.1"/>
    </source>
</evidence>
<accession>A0ABQ7BNI5</accession>
<organism evidence="2 3">
    <name type="scientific">Brassica cretica</name>
    <name type="common">Mustard</name>
    <dbReference type="NCBI Taxonomy" id="69181"/>
    <lineage>
        <taxon>Eukaryota</taxon>
        <taxon>Viridiplantae</taxon>
        <taxon>Streptophyta</taxon>
        <taxon>Embryophyta</taxon>
        <taxon>Tracheophyta</taxon>
        <taxon>Spermatophyta</taxon>
        <taxon>Magnoliopsida</taxon>
        <taxon>eudicotyledons</taxon>
        <taxon>Gunneridae</taxon>
        <taxon>Pentapetalae</taxon>
        <taxon>rosids</taxon>
        <taxon>malvids</taxon>
        <taxon>Brassicales</taxon>
        <taxon>Brassicaceae</taxon>
        <taxon>Brassiceae</taxon>
        <taxon>Brassica</taxon>
    </lineage>
</organism>
<feature type="compositionally biased region" description="Polar residues" evidence="1">
    <location>
        <begin position="70"/>
        <end position="79"/>
    </location>
</feature>
<comment type="caution">
    <text evidence="2">The sequence shown here is derived from an EMBL/GenBank/DDBJ whole genome shotgun (WGS) entry which is preliminary data.</text>
</comment>
<feature type="compositionally biased region" description="Polar residues" evidence="1">
    <location>
        <begin position="136"/>
        <end position="152"/>
    </location>
</feature>
<keyword evidence="3" id="KW-1185">Reference proteome</keyword>
<feature type="region of interest" description="Disordered" evidence="1">
    <location>
        <begin position="50"/>
        <end position="152"/>
    </location>
</feature>
<evidence type="ECO:0000313" key="3">
    <source>
        <dbReference type="Proteomes" id="UP000266723"/>
    </source>
</evidence>
<protein>
    <submittedName>
        <fullName evidence="2">Uncharacterized protein</fullName>
    </submittedName>
</protein>